<evidence type="ECO:0000313" key="3">
    <source>
        <dbReference type="Proteomes" id="UP001597383"/>
    </source>
</evidence>
<feature type="transmembrane region" description="Helical" evidence="1">
    <location>
        <begin position="73"/>
        <end position="92"/>
    </location>
</feature>
<sequence>MIKRKFVSAVIATYMALTIFMIFSSGIPLKFNLSEFIGAIGFQSLVAAPSVLLFGIPISILSDFITKRLKGGIRQLSSLIIHITSASLYIVFVQEITNSVWTTMNLLGFRVNEFLFIAVLISLFLWLLDEISKNRTIITKLNIRQVDIEKEEEKKTI</sequence>
<dbReference type="Proteomes" id="UP001597383">
    <property type="component" value="Unassembled WGS sequence"/>
</dbReference>
<organism evidence="2 3">
    <name type="scientific">Ornithinibacillus salinisoli</name>
    <dbReference type="NCBI Taxonomy" id="1848459"/>
    <lineage>
        <taxon>Bacteria</taxon>
        <taxon>Bacillati</taxon>
        <taxon>Bacillota</taxon>
        <taxon>Bacilli</taxon>
        <taxon>Bacillales</taxon>
        <taxon>Bacillaceae</taxon>
        <taxon>Ornithinibacillus</taxon>
    </lineage>
</organism>
<keyword evidence="1" id="KW-0472">Membrane</keyword>
<keyword evidence="3" id="KW-1185">Reference proteome</keyword>
<feature type="transmembrane region" description="Helical" evidence="1">
    <location>
        <begin position="7"/>
        <end position="27"/>
    </location>
</feature>
<evidence type="ECO:0000256" key="1">
    <source>
        <dbReference type="SAM" id="Phobius"/>
    </source>
</evidence>
<keyword evidence="1" id="KW-0812">Transmembrane</keyword>
<evidence type="ECO:0000313" key="2">
    <source>
        <dbReference type="EMBL" id="MFD2042910.1"/>
    </source>
</evidence>
<reference evidence="3" key="1">
    <citation type="journal article" date="2019" name="Int. J. Syst. Evol. Microbiol.">
        <title>The Global Catalogue of Microorganisms (GCM) 10K type strain sequencing project: providing services to taxonomists for standard genome sequencing and annotation.</title>
        <authorList>
            <consortium name="The Broad Institute Genomics Platform"/>
            <consortium name="The Broad Institute Genome Sequencing Center for Infectious Disease"/>
            <person name="Wu L."/>
            <person name="Ma J."/>
        </authorList>
    </citation>
    <scope>NUCLEOTIDE SEQUENCE [LARGE SCALE GENOMIC DNA]</scope>
    <source>
        <strain evidence="3">R28</strain>
    </source>
</reference>
<evidence type="ECO:0008006" key="4">
    <source>
        <dbReference type="Google" id="ProtNLM"/>
    </source>
</evidence>
<feature type="transmembrane region" description="Helical" evidence="1">
    <location>
        <begin position="39"/>
        <end position="61"/>
    </location>
</feature>
<name>A0ABW4VWK3_9BACI</name>
<accession>A0ABW4VWK3</accession>
<protein>
    <recommendedName>
        <fullName evidence="4">DUF3021 domain-containing protein</fullName>
    </recommendedName>
</protein>
<feature type="transmembrane region" description="Helical" evidence="1">
    <location>
        <begin position="107"/>
        <end position="128"/>
    </location>
</feature>
<dbReference type="EMBL" id="JBHUHQ010000002">
    <property type="protein sequence ID" value="MFD2042910.1"/>
    <property type="molecule type" value="Genomic_DNA"/>
</dbReference>
<comment type="caution">
    <text evidence="2">The sequence shown here is derived from an EMBL/GenBank/DDBJ whole genome shotgun (WGS) entry which is preliminary data.</text>
</comment>
<dbReference type="RefSeq" id="WP_377554617.1">
    <property type="nucleotide sequence ID" value="NZ_JBHUHQ010000002.1"/>
</dbReference>
<gene>
    <name evidence="2" type="ORF">ACFSJF_01115</name>
</gene>
<keyword evidence="1" id="KW-1133">Transmembrane helix</keyword>
<proteinExistence type="predicted"/>